<name>Q6K5C5_ORYSJ</name>
<sequence length="154" mass="16388">MAEKTAEAEERRRGGAEPAREIESGEPPRAAAAVTTRSLPLRLDLVGWRLAAGMETAMVGASCAARRGWRRRARFDAPEADLATLRPDRVGRARGRSARHGGNGSARLVATTAIAGGQPAAAAPGNGGDRDQHNEVTWRSQWWHAEAARHGAPV</sequence>
<organism evidence="2 3">
    <name type="scientific">Oryza sativa subsp. japonica</name>
    <name type="common">Rice</name>
    <dbReference type="NCBI Taxonomy" id="39947"/>
    <lineage>
        <taxon>Eukaryota</taxon>
        <taxon>Viridiplantae</taxon>
        <taxon>Streptophyta</taxon>
        <taxon>Embryophyta</taxon>
        <taxon>Tracheophyta</taxon>
        <taxon>Spermatophyta</taxon>
        <taxon>Magnoliopsida</taxon>
        <taxon>Liliopsida</taxon>
        <taxon>Poales</taxon>
        <taxon>Poaceae</taxon>
        <taxon>BOP clade</taxon>
        <taxon>Oryzoideae</taxon>
        <taxon>Oryzeae</taxon>
        <taxon>Oryzinae</taxon>
        <taxon>Oryza</taxon>
        <taxon>Oryza sativa</taxon>
    </lineage>
</organism>
<reference evidence="3" key="1">
    <citation type="journal article" date="2005" name="Nature">
        <title>The map-based sequence of the rice genome.</title>
        <authorList>
            <consortium name="International rice genome sequencing project (IRGSP)"/>
            <person name="Matsumoto T."/>
            <person name="Wu J."/>
            <person name="Kanamori H."/>
            <person name="Katayose Y."/>
            <person name="Fujisawa M."/>
            <person name="Namiki N."/>
            <person name="Mizuno H."/>
            <person name="Yamamoto K."/>
            <person name="Antonio B.A."/>
            <person name="Baba T."/>
            <person name="Sakata K."/>
            <person name="Nagamura Y."/>
            <person name="Aoki H."/>
            <person name="Arikawa K."/>
            <person name="Arita K."/>
            <person name="Bito T."/>
            <person name="Chiden Y."/>
            <person name="Fujitsuka N."/>
            <person name="Fukunaka R."/>
            <person name="Hamada M."/>
            <person name="Harada C."/>
            <person name="Hayashi A."/>
            <person name="Hijishita S."/>
            <person name="Honda M."/>
            <person name="Hosokawa S."/>
            <person name="Ichikawa Y."/>
            <person name="Idonuma A."/>
            <person name="Iijima M."/>
            <person name="Ikeda M."/>
            <person name="Ikeno M."/>
            <person name="Ito K."/>
            <person name="Ito S."/>
            <person name="Ito T."/>
            <person name="Ito Y."/>
            <person name="Ito Y."/>
            <person name="Iwabuchi A."/>
            <person name="Kamiya K."/>
            <person name="Karasawa W."/>
            <person name="Kurita K."/>
            <person name="Katagiri S."/>
            <person name="Kikuta A."/>
            <person name="Kobayashi H."/>
            <person name="Kobayashi N."/>
            <person name="Machita K."/>
            <person name="Maehara T."/>
            <person name="Masukawa M."/>
            <person name="Mizubayashi T."/>
            <person name="Mukai Y."/>
            <person name="Nagasaki H."/>
            <person name="Nagata Y."/>
            <person name="Naito S."/>
            <person name="Nakashima M."/>
            <person name="Nakama Y."/>
            <person name="Nakamichi Y."/>
            <person name="Nakamura M."/>
            <person name="Meguro A."/>
            <person name="Negishi M."/>
            <person name="Ohta I."/>
            <person name="Ohta T."/>
            <person name="Okamoto M."/>
            <person name="Ono N."/>
            <person name="Saji S."/>
            <person name="Sakaguchi M."/>
            <person name="Sakai K."/>
            <person name="Shibata M."/>
            <person name="Shimokawa T."/>
            <person name="Song J."/>
            <person name="Takazaki Y."/>
            <person name="Terasawa K."/>
            <person name="Tsugane M."/>
            <person name="Tsuji K."/>
            <person name="Ueda S."/>
            <person name="Waki K."/>
            <person name="Yamagata H."/>
            <person name="Yamamoto M."/>
            <person name="Yamamoto S."/>
            <person name="Yamane H."/>
            <person name="Yoshiki S."/>
            <person name="Yoshihara R."/>
            <person name="Yukawa K."/>
            <person name="Zhong H."/>
            <person name="Yano M."/>
            <person name="Yuan Q."/>
            <person name="Ouyang S."/>
            <person name="Liu J."/>
            <person name="Jones K.M."/>
            <person name="Gansberger K."/>
            <person name="Moffat K."/>
            <person name="Hill J."/>
            <person name="Bera J."/>
            <person name="Fadrosh D."/>
            <person name="Jin S."/>
            <person name="Johri S."/>
            <person name="Kim M."/>
            <person name="Overton L."/>
            <person name="Reardon M."/>
            <person name="Tsitrin T."/>
            <person name="Vuong H."/>
            <person name="Weaver B."/>
            <person name="Ciecko A."/>
            <person name="Tallon L."/>
            <person name="Jackson J."/>
            <person name="Pai G."/>
            <person name="Aken S.V."/>
            <person name="Utterback T."/>
            <person name="Reidmuller S."/>
            <person name="Feldblyum T."/>
            <person name="Hsiao J."/>
            <person name="Zismann V."/>
            <person name="Iobst S."/>
            <person name="de Vazeille A.R."/>
            <person name="Buell C.R."/>
            <person name="Ying K."/>
            <person name="Li Y."/>
            <person name="Lu T."/>
            <person name="Huang Y."/>
            <person name="Zhao Q."/>
            <person name="Feng Q."/>
            <person name="Zhang L."/>
            <person name="Zhu J."/>
            <person name="Weng Q."/>
            <person name="Mu J."/>
            <person name="Lu Y."/>
            <person name="Fan D."/>
            <person name="Liu Y."/>
            <person name="Guan J."/>
            <person name="Zhang Y."/>
            <person name="Yu S."/>
            <person name="Liu X."/>
            <person name="Zhang Y."/>
            <person name="Hong G."/>
            <person name="Han B."/>
            <person name="Choisne N."/>
            <person name="Demange N."/>
            <person name="Orjeda G."/>
            <person name="Samain S."/>
            <person name="Cattolico L."/>
            <person name="Pelletier E."/>
            <person name="Couloux A."/>
            <person name="Segurens B."/>
            <person name="Wincker P."/>
            <person name="D'Hont A."/>
            <person name="Scarpelli C."/>
            <person name="Weissenbach J."/>
            <person name="Salanoubat M."/>
            <person name="Quetier F."/>
            <person name="Yu Y."/>
            <person name="Kim H.R."/>
            <person name="Rambo T."/>
            <person name="Currie J."/>
            <person name="Collura K."/>
            <person name="Luo M."/>
            <person name="Yang T."/>
            <person name="Ammiraju J.S.S."/>
            <person name="Engler F."/>
            <person name="Soderlund C."/>
            <person name="Wing R.A."/>
            <person name="Palmer L.E."/>
            <person name="de la Bastide M."/>
            <person name="Spiegel L."/>
            <person name="Nascimento L."/>
            <person name="Zutavern T."/>
            <person name="O'Shaughnessy A."/>
            <person name="Dike S."/>
            <person name="Dedhia N."/>
            <person name="Preston R."/>
            <person name="Balija V."/>
            <person name="McCombie W.R."/>
            <person name="Chow T."/>
            <person name="Chen H."/>
            <person name="Chung M."/>
            <person name="Chen C."/>
            <person name="Shaw J."/>
            <person name="Wu H."/>
            <person name="Hsiao K."/>
            <person name="Chao Y."/>
            <person name="Chu M."/>
            <person name="Cheng C."/>
            <person name="Hour A."/>
            <person name="Lee P."/>
            <person name="Lin S."/>
            <person name="Lin Y."/>
            <person name="Liou J."/>
            <person name="Liu S."/>
            <person name="Hsing Y."/>
            <person name="Raghuvanshi S."/>
            <person name="Mohanty A."/>
            <person name="Bharti A.K."/>
            <person name="Gaur A."/>
            <person name="Gupta V."/>
            <person name="Kumar D."/>
            <person name="Ravi V."/>
            <person name="Vij S."/>
            <person name="Kapur A."/>
            <person name="Khurana P."/>
            <person name="Khurana P."/>
            <person name="Khurana J.P."/>
            <person name="Tyagi A.K."/>
            <person name="Gaikwad K."/>
            <person name="Singh A."/>
            <person name="Dalal V."/>
            <person name="Srivastava S."/>
            <person name="Dixit A."/>
            <person name="Pal A.K."/>
            <person name="Ghazi I.A."/>
            <person name="Yadav M."/>
            <person name="Pandit A."/>
            <person name="Bhargava A."/>
            <person name="Sureshbabu K."/>
            <person name="Batra K."/>
            <person name="Sharma T.R."/>
            <person name="Mohapatra T."/>
            <person name="Singh N.K."/>
            <person name="Messing J."/>
            <person name="Nelson A.B."/>
            <person name="Fuks G."/>
            <person name="Kavchok S."/>
            <person name="Keizer G."/>
            <person name="Linton E."/>
            <person name="Llaca V."/>
            <person name="Song R."/>
            <person name="Tanyolac B."/>
            <person name="Young S."/>
            <person name="Ho-Il K."/>
            <person name="Hahn J.H."/>
            <person name="Sangsakoo G."/>
            <person name="Vanavichit A."/>
            <person name="de Mattos Luiz.A.T."/>
            <person name="Zimmer P.D."/>
            <person name="Malone G."/>
            <person name="Dellagostin O."/>
            <person name="de Oliveira A.C."/>
            <person name="Bevan M."/>
            <person name="Bancroft I."/>
            <person name="Minx P."/>
            <person name="Cordum H."/>
            <person name="Wilson R."/>
            <person name="Cheng Z."/>
            <person name="Jin W."/>
            <person name="Jiang J."/>
            <person name="Leong S.A."/>
            <person name="Iwama H."/>
            <person name="Gojobori T."/>
            <person name="Itoh T."/>
            <person name="Niimura Y."/>
            <person name="Fujii Y."/>
            <person name="Habara T."/>
            <person name="Sakai H."/>
            <person name="Sato Y."/>
            <person name="Wilson G."/>
            <person name="Kumar K."/>
            <person name="McCouch S."/>
            <person name="Juretic N."/>
            <person name="Hoen D."/>
            <person name="Wright S."/>
            <person name="Bruskiewich R."/>
            <person name="Bureau T."/>
            <person name="Miyao A."/>
            <person name="Hirochika H."/>
            <person name="Nishikawa T."/>
            <person name="Kadowaki K."/>
            <person name="Sugiura M."/>
            <person name="Burr B."/>
            <person name="Sasaki T."/>
        </authorList>
    </citation>
    <scope>NUCLEOTIDE SEQUENCE [LARGE SCALE GENOMIC DNA]</scope>
    <source>
        <strain evidence="3">cv. Nipponbare</strain>
    </source>
</reference>
<gene>
    <name evidence="2" type="primary">OSJNBa0073G17.4</name>
</gene>
<dbReference type="AlphaFoldDB" id="Q6K5C5"/>
<dbReference type="EMBL" id="AP005414">
    <property type="protein sequence ID" value="BAD22177.1"/>
    <property type="molecule type" value="Genomic_DNA"/>
</dbReference>
<accession>Q6K5C5</accession>
<dbReference type="Proteomes" id="UP000000763">
    <property type="component" value="Chromosome 2"/>
</dbReference>
<feature type="compositionally biased region" description="Basic and acidic residues" evidence="1">
    <location>
        <begin position="1"/>
        <end position="23"/>
    </location>
</feature>
<evidence type="ECO:0000313" key="2">
    <source>
        <dbReference type="EMBL" id="BAD22177.1"/>
    </source>
</evidence>
<proteinExistence type="predicted"/>
<feature type="region of interest" description="Disordered" evidence="1">
    <location>
        <begin position="1"/>
        <end position="34"/>
    </location>
</feature>
<evidence type="ECO:0000256" key="1">
    <source>
        <dbReference type="SAM" id="MobiDB-lite"/>
    </source>
</evidence>
<reference evidence="3" key="2">
    <citation type="journal article" date="2008" name="Nucleic Acids Res.">
        <title>The rice annotation project database (RAP-DB): 2008 update.</title>
        <authorList>
            <consortium name="The rice annotation project (RAP)"/>
        </authorList>
    </citation>
    <scope>GENOME REANNOTATION</scope>
    <source>
        <strain evidence="3">cv. Nipponbare</strain>
    </source>
</reference>
<protein>
    <submittedName>
        <fullName evidence="2">Uncharacterized protein</fullName>
    </submittedName>
</protein>
<evidence type="ECO:0000313" key="3">
    <source>
        <dbReference type="Proteomes" id="UP000000763"/>
    </source>
</evidence>